<feature type="signal peptide" evidence="1">
    <location>
        <begin position="1"/>
        <end position="16"/>
    </location>
</feature>
<organism evidence="2 3">
    <name type="scientific">Spiroplasma chrysopicola DF-1</name>
    <dbReference type="NCBI Taxonomy" id="1276227"/>
    <lineage>
        <taxon>Bacteria</taxon>
        <taxon>Bacillati</taxon>
        <taxon>Mycoplasmatota</taxon>
        <taxon>Mollicutes</taxon>
        <taxon>Entomoplasmatales</taxon>
        <taxon>Spiroplasmataceae</taxon>
        <taxon>Spiroplasma</taxon>
    </lineage>
</organism>
<keyword evidence="1" id="KW-0732">Signal</keyword>
<gene>
    <name evidence="2" type="ORF">SCHRY_v1c07540</name>
</gene>
<dbReference type="KEGG" id="scr:SCHRY_v1c07540"/>
<evidence type="ECO:0000256" key="1">
    <source>
        <dbReference type="SAM" id="SignalP"/>
    </source>
</evidence>
<accession>R4UGR2</accession>
<dbReference type="PROSITE" id="PS51257">
    <property type="entry name" value="PROKAR_LIPOPROTEIN"/>
    <property type="match status" value="1"/>
</dbReference>
<dbReference type="HOGENOM" id="CLU_924099_0_0_14"/>
<feature type="chain" id="PRO_5004380298" description="Lipoprotein" evidence="1">
    <location>
        <begin position="17"/>
        <end position="301"/>
    </location>
</feature>
<dbReference type="Proteomes" id="UP000013964">
    <property type="component" value="Chromosome"/>
</dbReference>
<reference evidence="2 3" key="1">
    <citation type="journal article" date="2013" name="Genome Biol. Evol.">
        <title>Complete genomes of two dipteran-associated spiroplasmas provided insights into the origin, dynamics, and impacts of viral invasion in spiroplasma.</title>
        <authorList>
            <person name="Ku C."/>
            <person name="Lo W.S."/>
            <person name="Chen L.L."/>
            <person name="Kuo C.H."/>
        </authorList>
    </citation>
    <scope>NUCLEOTIDE SEQUENCE [LARGE SCALE GENOMIC DNA]</scope>
    <source>
        <strain evidence="2 3">DF-1</strain>
    </source>
</reference>
<dbReference type="PATRIC" id="fig|1276227.3.peg.761"/>
<dbReference type="OrthoDB" id="388396at2"/>
<dbReference type="EMBL" id="CP005077">
    <property type="protein sequence ID" value="AGM25330.1"/>
    <property type="molecule type" value="Genomic_DNA"/>
</dbReference>
<evidence type="ECO:0008006" key="4">
    <source>
        <dbReference type="Google" id="ProtNLM"/>
    </source>
</evidence>
<evidence type="ECO:0000313" key="2">
    <source>
        <dbReference type="EMBL" id="AGM25330.1"/>
    </source>
</evidence>
<name>R4UGR2_9MOLU</name>
<evidence type="ECO:0000313" key="3">
    <source>
        <dbReference type="Proteomes" id="UP000013964"/>
    </source>
</evidence>
<proteinExistence type="predicted"/>
<protein>
    <recommendedName>
        <fullName evidence="4">Lipoprotein</fullName>
    </recommendedName>
</protein>
<dbReference type="AlphaFoldDB" id="R4UGR2"/>
<sequence length="301" mass="34864">MLMRKIILFLITCSFAILPVSLTISCQTAVKHYFPQQDQRLEPEITNFLSNNYLLEVVDYDEGLYNFTLKQGTDNKVTPDFTSFSLKHEAHTRKPIITFDINNETKVNNFELSNNQVILKLYLAITPKLLPLPPSLYKDVEIFSYIGKTTTSTYTTGQTTLSVFDLNGEEEKWDLSFISLNLDSRVFWNYEINNDLKNFLIAEIQNNPAFEFKTAAREEDIIKDWLTGVYNASFTFNLVNITKITNINDLYQYLTALPFTFAFENLDTSKPQTNKKTFTLIVRSEGTEIYEWKISGEYLVK</sequence>
<keyword evidence="3" id="KW-1185">Reference proteome</keyword>